<dbReference type="InterPro" id="IPR057748">
    <property type="entry name" value="NFRKB_WH_2"/>
</dbReference>
<dbReference type="InterPro" id="IPR025220">
    <property type="entry name" value="NFRKB_WH_1"/>
</dbReference>
<feature type="compositionally biased region" description="Low complexity" evidence="3">
    <location>
        <begin position="1003"/>
        <end position="1027"/>
    </location>
</feature>
<feature type="domain" description="DEUBAD" evidence="4">
    <location>
        <begin position="431"/>
        <end position="547"/>
    </location>
</feature>
<dbReference type="InterPro" id="IPR044867">
    <property type="entry name" value="DEUBAD_dom"/>
</dbReference>
<feature type="region of interest" description="Disordered" evidence="3">
    <location>
        <begin position="1471"/>
        <end position="1510"/>
    </location>
</feature>
<dbReference type="Pfam" id="PF14465">
    <property type="entry name" value="WHD_1st_NFRKB"/>
    <property type="match status" value="1"/>
</dbReference>
<feature type="compositionally biased region" description="Acidic residues" evidence="3">
    <location>
        <begin position="728"/>
        <end position="740"/>
    </location>
</feature>
<name>A0A9P0H0D8_NEZVI</name>
<sequence>MPSLLEGIEAKYGRDSDSSELDIPILYVPRKPQDYVPPILVFNDFGIDSAGSEEKLRCKCQNVQELDLAQNSLSQWAEVMTILRIMPRLQFVNLSFNSLSQALTDELLLSDCFPRLKNLILNGTYIDWPSVRKLLTYLPNLEELHLSLNGYSYVELEELEDGVSGIHPGVKSLYFTDNTISSWREVCKLGIAFPNLHSLILADCPINNLDVTSPDSTPERQYSRTESECESASSSTISPHHTFRNLKFLNLNNTLLSSWEDIDRLACFPNLAHLRIHGLPLFEYPQEYTKHERRQLLIARLPNIRTLNGGGEIGVDDREDAERAFIRHYMDKPESDRPERYSDLVAVHGRLDPLVNIDLSPERKVKVNIVYGSKSEIRQMESIEMENWDENWSSSESEETGSSFSYSEESSTNTPLGMEAVRVGGESFLLPQGLCDNADVFKEFFSLDLWQSFSEQQRQHLKNFLPSFPENDSEEKDATLSMLFNRENIRFGNPLVEFQKQLRAAYFRPDLSRMRTLLRKAQYKDYKRSERWRMYDLMKSVLASRQHLVDAVINGERPKVFTSTPKKSSVSLSPNVKSRYFQELALIKEEIGESSESSEDENYPEGPLGVGKKPRRSINLVELGLNDGIEPVLGTLCTGPTPWDQGKTPQYNPYYIHEQSYSQMLAVHSKRRSNREEHPDLQVDGITLHDIAQRCSKFLKKSTSSKPIISKKNKLKLNRTASISSPMFDDDFGDTSETEETGSTLLKPDLDDDVEKLVDIEAVDELPSLPVIVRQNATVSSQISTSKNNKSPALKRFRTESHDSLKKGCLSGNDETPKKGGLGSDKKTKVTIIKTETDLSPEIKKARVPLTPATLSDLDGIDMMDLPVDFDESSPLSLDEIKSHPELMQETQACFFSLIRDILLSTPDHRIEPRELESRVKAWANSPIAPLNPWYTPQLESKLQSAVHFLAGDSSEPLPEDYVPYMEWKVTVKQYQWIGAGRDSDHRLVALCSVWGERSSGNSSASTTVPPSSSSTISNNSIVQTSSGPPAPRGPAVQPTSIQDRIIFRQQNRLTFVQQLLTKKLHLHISTPGPRWRIFYYHQNLHWQRLLAHARPFHAHRKSKRVTALKATPREAWPALLLTAKYRHDATAPSIFSASCFSRVGGVERVVGPVRSMQAGNLSKARGHTLLVDDRPKYVTILELVRDAVARLPNAQGTRADIVTLLKDSQYLSENSQEGMLSSVVSGALDRLHYENDPSVKYDSKRKIWVYLHRGRKRLHALGANVKVSRPKSARKPSKTKKDALPKIEIPESSEGRSGTEGGSVVAITTASGTPLVVDAKNSVKRPVTTVTRKLISDGGVKSLLGKPRNKLNEGQGILRLQGSSGQQKPGSILPARTIVQDTNLVRTAPQNVVKKSVTISADAVAKAGKSIVKVITTSQTGTQNAVRTVQRVTNQQTSQQQQQLLQLKQQLLASGDKIVKGTGIPTASIKKTQSQIGTQQQGQVTTQGQQQQQTSGDSGSGVSGGSGSSQQMIVINQPQILMDSLSVKQQKQLQQILTKQQQQVDQQHTSNQSIQLILGKQQTGEQGKVLATGGTKTGPMIVMKPNDGSGKQGQAGVQQMILVKQSNSGDSGDQGTTTHITQQQLQQMILLKQQQTQGQGQVGQQGQQLTQQMIIVKHSDQKSVQVIPQSTSKAQAQPQPQALTLAQLQQLQQQRNSVSTSLLSQRVVVSSSGGTSLIKSQVATGTSAGSPVVAKVVPASGNSTPIITMESLLSAAKQSQTSQQATVRLPTVTRAVPSQYAVVSLPQQRVVQTTVSQAGGSDTSNSTTSVKMATAQGVRIPGLNLTQIAGKQVLLASKPAQQATTLQGQNVVLGNSGGQALLVGGSGGQQGTLTLLQQGSQQILIPPGALKTLQGLKVIPLAATGKHPQQGRQQVFARIINPSNVRPVIATNIVQEGTQQPSPSKE</sequence>
<dbReference type="GO" id="GO:0002020">
    <property type="term" value="F:protease binding"/>
    <property type="evidence" value="ECO:0007669"/>
    <property type="project" value="TreeGrafter"/>
</dbReference>
<evidence type="ECO:0000313" key="6">
    <source>
        <dbReference type="Proteomes" id="UP001152798"/>
    </source>
</evidence>
<dbReference type="FunFam" id="3.80.10.10:FF:000846">
    <property type="entry name" value="Predicted protein"/>
    <property type="match status" value="1"/>
</dbReference>
<reference evidence="5" key="1">
    <citation type="submission" date="2022-01" db="EMBL/GenBank/DDBJ databases">
        <authorList>
            <person name="King R."/>
        </authorList>
    </citation>
    <scope>NUCLEOTIDE SEQUENCE</scope>
</reference>
<dbReference type="InterPro" id="IPR032675">
    <property type="entry name" value="LRR_dom_sf"/>
</dbReference>
<feature type="region of interest" description="Disordered" evidence="3">
    <location>
        <begin position="997"/>
        <end position="1038"/>
    </location>
</feature>
<feature type="compositionally biased region" description="Low complexity" evidence="3">
    <location>
        <begin position="1473"/>
        <end position="1498"/>
    </location>
</feature>
<dbReference type="PROSITE" id="PS51450">
    <property type="entry name" value="LRR"/>
    <property type="match status" value="1"/>
</dbReference>
<dbReference type="GO" id="GO:0031011">
    <property type="term" value="C:Ino80 complex"/>
    <property type="evidence" value="ECO:0007669"/>
    <property type="project" value="InterPro"/>
</dbReference>
<feature type="compositionally biased region" description="Basic and acidic residues" evidence="3">
    <location>
        <begin position="217"/>
        <end position="227"/>
    </location>
</feature>
<keyword evidence="6" id="KW-1185">Reference proteome</keyword>
<feature type="compositionally biased region" description="Acidic residues" evidence="3">
    <location>
        <begin position="592"/>
        <end position="603"/>
    </location>
</feature>
<dbReference type="Gene3D" id="3.80.10.10">
    <property type="entry name" value="Ribonuclease Inhibitor"/>
    <property type="match status" value="3"/>
</dbReference>
<dbReference type="PANTHER" id="PTHR13052:SF3">
    <property type="entry name" value="NUCLEAR FACTOR RELATED TO KAPPA-B-BINDING PROTEIN"/>
    <property type="match status" value="1"/>
</dbReference>
<dbReference type="Proteomes" id="UP001152798">
    <property type="component" value="Chromosome 1"/>
</dbReference>
<evidence type="ECO:0000313" key="5">
    <source>
        <dbReference type="EMBL" id="CAH1390166.1"/>
    </source>
</evidence>
<feature type="region of interest" description="Disordered" evidence="3">
    <location>
        <begin position="726"/>
        <end position="747"/>
    </location>
</feature>
<feature type="region of interest" description="Disordered" evidence="3">
    <location>
        <begin position="212"/>
        <end position="238"/>
    </location>
</feature>
<organism evidence="5 6">
    <name type="scientific">Nezara viridula</name>
    <name type="common">Southern green stink bug</name>
    <name type="synonym">Cimex viridulus</name>
    <dbReference type="NCBI Taxonomy" id="85310"/>
    <lineage>
        <taxon>Eukaryota</taxon>
        <taxon>Metazoa</taxon>
        <taxon>Ecdysozoa</taxon>
        <taxon>Arthropoda</taxon>
        <taxon>Hexapoda</taxon>
        <taxon>Insecta</taxon>
        <taxon>Pterygota</taxon>
        <taxon>Neoptera</taxon>
        <taxon>Paraneoptera</taxon>
        <taxon>Hemiptera</taxon>
        <taxon>Heteroptera</taxon>
        <taxon>Panheteroptera</taxon>
        <taxon>Pentatomomorpha</taxon>
        <taxon>Pentatomoidea</taxon>
        <taxon>Pentatomidae</taxon>
        <taxon>Pentatominae</taxon>
        <taxon>Nezara</taxon>
    </lineage>
</organism>
<feature type="compositionally biased region" description="Gly residues" evidence="3">
    <location>
        <begin position="1499"/>
        <end position="1508"/>
    </location>
</feature>
<feature type="compositionally biased region" description="Low complexity" evidence="3">
    <location>
        <begin position="400"/>
        <end position="411"/>
    </location>
</feature>
<comment type="subcellular location">
    <subcellularLocation>
        <location evidence="1">Nucleus</location>
    </subcellularLocation>
</comment>
<feature type="region of interest" description="Disordered" evidence="3">
    <location>
        <begin position="801"/>
        <end position="825"/>
    </location>
</feature>
<dbReference type="PANTHER" id="PTHR13052">
    <property type="entry name" value="NFRKB-RELATED"/>
    <property type="match status" value="1"/>
</dbReference>
<dbReference type="SUPFAM" id="SSF52058">
    <property type="entry name" value="L domain-like"/>
    <property type="match status" value="1"/>
</dbReference>
<dbReference type="InterPro" id="IPR038106">
    <property type="entry name" value="NFRKB_winged_sf"/>
</dbReference>
<keyword evidence="2" id="KW-0539">Nucleus</keyword>
<protein>
    <recommendedName>
        <fullName evidence="4">DEUBAD domain-containing protein</fullName>
    </recommendedName>
</protein>
<feature type="region of interest" description="Disordered" evidence="3">
    <location>
        <begin position="591"/>
        <end position="611"/>
    </location>
</feature>
<feature type="region of interest" description="Disordered" evidence="3">
    <location>
        <begin position="388"/>
        <end position="412"/>
    </location>
</feature>
<dbReference type="CDD" id="cd21865">
    <property type="entry name" value="DEUBAD_NFRKB"/>
    <property type="match status" value="1"/>
</dbReference>
<feature type="region of interest" description="Disordered" evidence="3">
    <location>
        <begin position="1267"/>
        <end position="1302"/>
    </location>
</feature>
<dbReference type="PROSITE" id="PS51916">
    <property type="entry name" value="DEUBAD"/>
    <property type="match status" value="1"/>
</dbReference>
<gene>
    <name evidence="5" type="ORF">NEZAVI_LOCUS1411</name>
</gene>
<evidence type="ECO:0000256" key="3">
    <source>
        <dbReference type="SAM" id="MobiDB-lite"/>
    </source>
</evidence>
<proteinExistence type="predicted"/>
<feature type="compositionally biased region" description="Basic residues" evidence="3">
    <location>
        <begin position="1269"/>
        <end position="1279"/>
    </location>
</feature>
<dbReference type="Gene3D" id="1.10.10.2430">
    <property type="entry name" value="NFRKB winged helix-like domain"/>
    <property type="match status" value="1"/>
</dbReference>
<feature type="compositionally biased region" description="Basic and acidic residues" evidence="3">
    <location>
        <begin position="1280"/>
        <end position="1290"/>
    </location>
</feature>
<dbReference type="EMBL" id="OV725077">
    <property type="protein sequence ID" value="CAH1390166.1"/>
    <property type="molecule type" value="Genomic_DNA"/>
</dbReference>
<evidence type="ECO:0000256" key="1">
    <source>
        <dbReference type="ARBA" id="ARBA00004123"/>
    </source>
</evidence>
<dbReference type="OrthoDB" id="70874at2759"/>
<accession>A0A9P0H0D8</accession>
<dbReference type="InterPro" id="IPR024867">
    <property type="entry name" value="NFRKB"/>
</dbReference>
<evidence type="ECO:0000256" key="2">
    <source>
        <dbReference type="ARBA" id="ARBA00023242"/>
    </source>
</evidence>
<dbReference type="Pfam" id="PF25793">
    <property type="entry name" value="WHD_2nd_NFRKB"/>
    <property type="match status" value="1"/>
</dbReference>
<dbReference type="InterPro" id="IPR001611">
    <property type="entry name" value="Leu-rich_rpt"/>
</dbReference>
<evidence type="ECO:0000259" key="4">
    <source>
        <dbReference type="PROSITE" id="PS51916"/>
    </source>
</evidence>